<feature type="transmembrane region" description="Helical" evidence="4">
    <location>
        <begin position="156"/>
        <end position="175"/>
    </location>
</feature>
<name>A0A136IYS9_9PEZI</name>
<reference evidence="6" key="1">
    <citation type="submission" date="2016-02" db="EMBL/GenBank/DDBJ databases">
        <title>Draft genome sequence of Microdochium bolleyi, a fungal endophyte of beachgrass.</title>
        <authorList>
            <consortium name="DOE Joint Genome Institute"/>
            <person name="David A.S."/>
            <person name="May G."/>
            <person name="Haridas S."/>
            <person name="Lim J."/>
            <person name="Wang M."/>
            <person name="Labutti K."/>
            <person name="Lipzen A."/>
            <person name="Barry K."/>
            <person name="Grigoriev I.V."/>
        </authorList>
    </citation>
    <scope>NUCLEOTIDE SEQUENCE [LARGE SCALE GENOMIC DNA]</scope>
    <source>
        <strain evidence="6">J235TASD1</strain>
    </source>
</reference>
<dbReference type="InParanoid" id="A0A136IYS9"/>
<dbReference type="GO" id="GO:0000329">
    <property type="term" value="C:fungal-type vacuole membrane"/>
    <property type="evidence" value="ECO:0007669"/>
    <property type="project" value="TreeGrafter"/>
</dbReference>
<dbReference type="STRING" id="196109.A0A136IYS9"/>
<feature type="transmembrane region" description="Helical" evidence="4">
    <location>
        <begin position="527"/>
        <end position="548"/>
    </location>
</feature>
<dbReference type="PANTHER" id="PTHR20772">
    <property type="entry name" value="PROTEIN FMP42"/>
    <property type="match status" value="1"/>
</dbReference>
<feature type="transmembrane region" description="Helical" evidence="4">
    <location>
        <begin position="212"/>
        <end position="238"/>
    </location>
</feature>
<feature type="compositionally biased region" description="Basic and acidic residues" evidence="3">
    <location>
        <begin position="12"/>
        <end position="24"/>
    </location>
</feature>
<sequence>MSLAQHVTATEGVDREDGDADSHSKPLWRTLSYDPIPDPEASLALQPAHTAPHTAAYRVSTAARIAQVLIATTACILAAGIVFGFASFKPILIAEGVYGELCDGTDDISRDVPLEDMVPCARQDLRLNLFFTSASITANVSSLLVGAILDRFGRRVCYYASAVLLAVGSLLLSYAFEIPEFDGYIAGNILLALGGTFVFVPSFQLADAFPKYSGLIVAVITGAFDASAAVFLFYRLAWEASGGTFTPSKFFTFYLLVPLFILISEWLFMPHHAYHTTSELEFKIDKAQDATRDLHESDQELSDNEVYRVRSVRRERRQSKLDQLEELVGDAQAREDRAVKEEDRQVVSGVWGVLHGLPAHRQMLTPWFMFILLLTVLQMLRMNYFIATIRSQYRYLLQSDEQADAINDFFDIALPLGGIATTPFIGLLLNHLSMASVTGTLTIFICAIGVLNCLPYVWAGYATVILFVIFRPLYYSAVSDYATKVFGFATFGRIYGAITCLSGLFNFSQSALDALTHGPLDGDPTPINIAMAVAGTLCGLLLTGWVVFKGREYEREMQGQAQPAAAQGHIIERMPLIRESTAEYGAVRQADCV</sequence>
<dbReference type="OrthoDB" id="330047at2759"/>
<keyword evidence="4" id="KW-0472">Membrane</keyword>
<dbReference type="PANTHER" id="PTHR20772:SF4">
    <property type="entry name" value="HYPOTHETICAL AMINO ACID TRANSPORTER (EUROFUNG)"/>
    <property type="match status" value="1"/>
</dbReference>
<proteinExistence type="predicted"/>
<feature type="transmembrane region" description="Helical" evidence="4">
    <location>
        <begin position="457"/>
        <end position="474"/>
    </location>
</feature>
<keyword evidence="4" id="KW-1133">Transmembrane helix</keyword>
<comment type="subcellular location">
    <subcellularLocation>
        <location evidence="1">Membrane</location>
        <topology evidence="1">Multi-pass membrane protein</topology>
    </subcellularLocation>
</comment>
<evidence type="ECO:0000256" key="3">
    <source>
        <dbReference type="SAM" id="MobiDB-lite"/>
    </source>
</evidence>
<evidence type="ECO:0000313" key="5">
    <source>
        <dbReference type="EMBL" id="KXJ90077.1"/>
    </source>
</evidence>
<feature type="transmembrane region" description="Helical" evidence="4">
    <location>
        <begin position="367"/>
        <end position="389"/>
    </location>
</feature>
<dbReference type="AlphaFoldDB" id="A0A136IYS9"/>
<evidence type="ECO:0000256" key="4">
    <source>
        <dbReference type="SAM" id="Phobius"/>
    </source>
</evidence>
<evidence type="ECO:0000313" key="6">
    <source>
        <dbReference type="Proteomes" id="UP000070501"/>
    </source>
</evidence>
<dbReference type="InterPro" id="IPR011701">
    <property type="entry name" value="MFS"/>
</dbReference>
<evidence type="ECO:0000256" key="1">
    <source>
        <dbReference type="ARBA" id="ARBA00004141"/>
    </source>
</evidence>
<dbReference type="Proteomes" id="UP000070501">
    <property type="component" value="Unassembled WGS sequence"/>
</dbReference>
<evidence type="ECO:0000256" key="2">
    <source>
        <dbReference type="SAM" id="Coils"/>
    </source>
</evidence>
<feature type="transmembrane region" description="Helical" evidence="4">
    <location>
        <begin position="250"/>
        <end position="268"/>
    </location>
</feature>
<organism evidence="5 6">
    <name type="scientific">Microdochium bolleyi</name>
    <dbReference type="NCBI Taxonomy" id="196109"/>
    <lineage>
        <taxon>Eukaryota</taxon>
        <taxon>Fungi</taxon>
        <taxon>Dikarya</taxon>
        <taxon>Ascomycota</taxon>
        <taxon>Pezizomycotina</taxon>
        <taxon>Sordariomycetes</taxon>
        <taxon>Xylariomycetidae</taxon>
        <taxon>Xylariales</taxon>
        <taxon>Microdochiaceae</taxon>
        <taxon>Microdochium</taxon>
    </lineage>
</organism>
<dbReference type="Pfam" id="PF07690">
    <property type="entry name" value="MFS_1"/>
    <property type="match status" value="1"/>
</dbReference>
<dbReference type="SUPFAM" id="SSF103473">
    <property type="entry name" value="MFS general substrate transporter"/>
    <property type="match status" value="1"/>
</dbReference>
<accession>A0A136IYS9</accession>
<feature type="region of interest" description="Disordered" evidence="3">
    <location>
        <begin position="1"/>
        <end position="25"/>
    </location>
</feature>
<feature type="coiled-coil region" evidence="2">
    <location>
        <begin position="314"/>
        <end position="341"/>
    </location>
</feature>
<keyword evidence="2" id="KW-0175">Coiled coil</keyword>
<feature type="transmembrane region" description="Helical" evidence="4">
    <location>
        <begin position="127"/>
        <end position="149"/>
    </location>
</feature>
<protein>
    <submittedName>
        <fullName evidence="5">Major facilitator superfamily domain-containing protein</fullName>
    </submittedName>
</protein>
<dbReference type="InterPro" id="IPR036259">
    <property type="entry name" value="MFS_trans_sf"/>
</dbReference>
<feature type="transmembrane region" description="Helical" evidence="4">
    <location>
        <begin position="181"/>
        <end position="200"/>
    </location>
</feature>
<dbReference type="Gene3D" id="1.20.1250.20">
    <property type="entry name" value="MFS general substrate transporter like domains"/>
    <property type="match status" value="1"/>
</dbReference>
<dbReference type="EMBL" id="KQ964253">
    <property type="protein sequence ID" value="KXJ90077.1"/>
    <property type="molecule type" value="Genomic_DNA"/>
</dbReference>
<feature type="transmembrane region" description="Helical" evidence="4">
    <location>
        <begin position="434"/>
        <end position="451"/>
    </location>
</feature>
<dbReference type="GO" id="GO:0022857">
    <property type="term" value="F:transmembrane transporter activity"/>
    <property type="evidence" value="ECO:0007669"/>
    <property type="project" value="InterPro"/>
</dbReference>
<keyword evidence="4" id="KW-0812">Transmembrane</keyword>
<gene>
    <name evidence="5" type="ORF">Micbo1qcDRAFT_136214</name>
</gene>
<dbReference type="InterPro" id="IPR052599">
    <property type="entry name" value="SLC43A_AATransporter"/>
</dbReference>
<feature type="transmembrane region" description="Helical" evidence="4">
    <location>
        <begin position="68"/>
        <end position="88"/>
    </location>
</feature>
<feature type="transmembrane region" description="Helical" evidence="4">
    <location>
        <begin position="486"/>
        <end position="507"/>
    </location>
</feature>
<keyword evidence="6" id="KW-1185">Reference proteome</keyword>